<dbReference type="VEuPathDB" id="FungiDB:PITG_04211"/>
<dbReference type="InParanoid" id="D0N0S8"/>
<reference evidence="2" key="1">
    <citation type="journal article" date="2009" name="Nature">
        <title>Genome sequence and analysis of the Irish potato famine pathogen Phytophthora infestans.</title>
        <authorList>
            <consortium name="The Broad Institute Genome Sequencing Platform"/>
            <person name="Haas B.J."/>
            <person name="Kamoun S."/>
            <person name="Zody M.C."/>
            <person name="Jiang R.H."/>
            <person name="Handsaker R.E."/>
            <person name="Cano L.M."/>
            <person name="Grabherr M."/>
            <person name="Kodira C.D."/>
            <person name="Raffaele S."/>
            <person name="Torto-Alalibo T."/>
            <person name="Bozkurt T.O."/>
            <person name="Ah-Fong A.M."/>
            <person name="Alvarado L."/>
            <person name="Anderson V.L."/>
            <person name="Armstrong M.R."/>
            <person name="Avrova A."/>
            <person name="Baxter L."/>
            <person name="Beynon J."/>
            <person name="Boevink P.C."/>
            <person name="Bollmann S.R."/>
            <person name="Bos J.I."/>
            <person name="Bulone V."/>
            <person name="Cai G."/>
            <person name="Cakir C."/>
            <person name="Carrington J.C."/>
            <person name="Chawner M."/>
            <person name="Conti L."/>
            <person name="Costanzo S."/>
            <person name="Ewan R."/>
            <person name="Fahlgren N."/>
            <person name="Fischbach M.A."/>
            <person name="Fugelstad J."/>
            <person name="Gilroy E.M."/>
            <person name="Gnerre S."/>
            <person name="Green P.J."/>
            <person name="Grenville-Briggs L.J."/>
            <person name="Griffith J."/>
            <person name="Grunwald N.J."/>
            <person name="Horn K."/>
            <person name="Horner N.R."/>
            <person name="Hu C.H."/>
            <person name="Huitema E."/>
            <person name="Jeong D.H."/>
            <person name="Jones A.M."/>
            <person name="Jones J.D."/>
            <person name="Jones R.W."/>
            <person name="Karlsson E.K."/>
            <person name="Kunjeti S.G."/>
            <person name="Lamour K."/>
            <person name="Liu Z."/>
            <person name="Ma L."/>
            <person name="Maclean D."/>
            <person name="Chibucos M.C."/>
            <person name="McDonald H."/>
            <person name="McWalters J."/>
            <person name="Meijer H.J."/>
            <person name="Morgan W."/>
            <person name="Morris P.F."/>
            <person name="Munro C.A."/>
            <person name="O'Neill K."/>
            <person name="Ospina-Giraldo M."/>
            <person name="Pinzon A."/>
            <person name="Pritchard L."/>
            <person name="Ramsahoye B."/>
            <person name="Ren Q."/>
            <person name="Restrepo S."/>
            <person name="Roy S."/>
            <person name="Sadanandom A."/>
            <person name="Savidor A."/>
            <person name="Schornack S."/>
            <person name="Schwartz D.C."/>
            <person name="Schumann U.D."/>
            <person name="Schwessinger B."/>
            <person name="Seyer L."/>
            <person name="Sharpe T."/>
            <person name="Silvar C."/>
            <person name="Song J."/>
            <person name="Studholme D.J."/>
            <person name="Sykes S."/>
            <person name="Thines M."/>
            <person name="van de Vondervoort P.J."/>
            <person name="Phuntumart V."/>
            <person name="Wawra S."/>
            <person name="Weide R."/>
            <person name="Win J."/>
            <person name="Young C."/>
            <person name="Zhou S."/>
            <person name="Fry W."/>
            <person name="Meyers B.C."/>
            <person name="van West P."/>
            <person name="Ristaino J."/>
            <person name="Govers F."/>
            <person name="Birch P.R."/>
            <person name="Whisson S.C."/>
            <person name="Judelson H.S."/>
            <person name="Nusbaum C."/>
        </authorList>
    </citation>
    <scope>NUCLEOTIDE SEQUENCE [LARGE SCALE GENOMIC DNA]</scope>
    <source>
        <strain evidence="2">T30-4</strain>
    </source>
</reference>
<proteinExistence type="predicted"/>
<dbReference type="PANTHER" id="PTHR48471:SF1">
    <property type="entry name" value="DDE TNP4 DOMAIN-CONTAINING PROTEIN"/>
    <property type="match status" value="1"/>
</dbReference>
<dbReference type="KEGG" id="pif:PITG_04211"/>
<organism evidence="1 2">
    <name type="scientific">Phytophthora infestans (strain T30-4)</name>
    <name type="common">Potato late blight agent</name>
    <dbReference type="NCBI Taxonomy" id="403677"/>
    <lineage>
        <taxon>Eukaryota</taxon>
        <taxon>Sar</taxon>
        <taxon>Stramenopiles</taxon>
        <taxon>Oomycota</taxon>
        <taxon>Peronosporomycetes</taxon>
        <taxon>Peronosporales</taxon>
        <taxon>Peronosporaceae</taxon>
        <taxon>Phytophthora</taxon>
    </lineage>
</organism>
<dbReference type="AlphaFoldDB" id="D0N0S8"/>
<dbReference type="OMA" id="ERRCWEW"/>
<dbReference type="PANTHER" id="PTHR48471">
    <property type="entry name" value="DDE TNP4 DOMAIN-CONTAINING PROTEIN"/>
    <property type="match status" value="1"/>
</dbReference>
<dbReference type="HOGENOM" id="CLU_1900327_0_0_1"/>
<dbReference type="RefSeq" id="XP_002905889.1">
    <property type="nucleotide sequence ID" value="XM_002905843.1"/>
</dbReference>
<dbReference type="OrthoDB" id="126322at2759"/>
<name>D0N0S8_PHYIT</name>
<accession>D0N0S8</accession>
<sequence>MADSAEWVALTALVATRMRMSATLHDLRRRLYLEYLRSERERLLRVRHYLTVGCLSQPVWASWMNLWHHGNDLKLINMTSLSRRSFMLLMERFSLFYIIPTHYPKGGRPRKLQKIHQVLGLLLMLGLCRVMLFV</sequence>
<evidence type="ECO:0000313" key="1">
    <source>
        <dbReference type="EMBL" id="EEY67241.1"/>
    </source>
</evidence>
<dbReference type="Proteomes" id="UP000006643">
    <property type="component" value="Unassembled WGS sequence"/>
</dbReference>
<dbReference type="EMBL" id="DS028122">
    <property type="protein sequence ID" value="EEY67241.1"/>
    <property type="molecule type" value="Genomic_DNA"/>
</dbReference>
<keyword evidence="2" id="KW-1185">Reference proteome</keyword>
<gene>
    <name evidence="1" type="ORF">PITG_04211</name>
</gene>
<protein>
    <submittedName>
        <fullName evidence="1">Uncharacterized protein</fullName>
    </submittedName>
</protein>
<dbReference type="GeneID" id="9479761"/>
<evidence type="ECO:0000313" key="2">
    <source>
        <dbReference type="Proteomes" id="UP000006643"/>
    </source>
</evidence>